<proteinExistence type="predicted"/>
<name>A0A6J5FBL3_9BURK</name>
<organism evidence="1 2">
    <name type="scientific">Paraburkholderia humisilvae</name>
    <dbReference type="NCBI Taxonomy" id="627669"/>
    <lineage>
        <taxon>Bacteria</taxon>
        <taxon>Pseudomonadati</taxon>
        <taxon>Pseudomonadota</taxon>
        <taxon>Betaproteobacteria</taxon>
        <taxon>Burkholderiales</taxon>
        <taxon>Burkholderiaceae</taxon>
        <taxon>Paraburkholderia</taxon>
    </lineage>
</organism>
<keyword evidence="2" id="KW-1185">Reference proteome</keyword>
<accession>A0A6J5FBL3</accession>
<evidence type="ECO:0000313" key="1">
    <source>
        <dbReference type="EMBL" id="CAB3774646.1"/>
    </source>
</evidence>
<dbReference type="EMBL" id="CADIKH010000144">
    <property type="protein sequence ID" value="CAB3774646.1"/>
    <property type="molecule type" value="Genomic_DNA"/>
</dbReference>
<dbReference type="Proteomes" id="UP000494363">
    <property type="component" value="Unassembled WGS sequence"/>
</dbReference>
<protein>
    <submittedName>
        <fullName evidence="1">Uncharacterized protein</fullName>
    </submittedName>
</protein>
<evidence type="ECO:0000313" key="2">
    <source>
        <dbReference type="Proteomes" id="UP000494363"/>
    </source>
</evidence>
<sequence length="220" mass="24629">MREKIFDNYLFIPIIGLPGAGVTETLDQLEKNGEQTVSIDELLGTRGMCIQALSAEVLPTQEEFDSRLVATFRNLDRDAPVYIGWKPTDVFGVKLPPKLVDNVRRASCVVLPRKRQERLARVLNQYATPELSTDTVVEFLSPKVSAEALGEILAHAKSSDKEPFPDLLACVIERYFDPEYIDEICRFNGAFVGNIDSATGQFDGKFLPNLTREKITSYVI</sequence>
<gene>
    <name evidence="1" type="ORF">LMG29542_08024</name>
</gene>
<reference evidence="1 2" key="1">
    <citation type="submission" date="2020-04" db="EMBL/GenBank/DDBJ databases">
        <authorList>
            <person name="De Canck E."/>
        </authorList>
    </citation>
    <scope>NUCLEOTIDE SEQUENCE [LARGE SCALE GENOMIC DNA]</scope>
    <source>
        <strain evidence="1 2">LMG 29542</strain>
    </source>
</reference>
<dbReference type="AlphaFoldDB" id="A0A6J5FBL3"/>